<organism evidence="1 2">
    <name type="scientific">Fusarium pseudograminearum (strain CS3096)</name>
    <name type="common">Wheat and barley crown-rot fungus</name>
    <dbReference type="NCBI Taxonomy" id="1028729"/>
    <lineage>
        <taxon>Eukaryota</taxon>
        <taxon>Fungi</taxon>
        <taxon>Dikarya</taxon>
        <taxon>Ascomycota</taxon>
        <taxon>Pezizomycotina</taxon>
        <taxon>Sordariomycetes</taxon>
        <taxon>Hypocreomycetidae</taxon>
        <taxon>Hypocreales</taxon>
        <taxon>Nectriaceae</taxon>
        <taxon>Fusarium</taxon>
    </lineage>
</organism>
<reference evidence="1 2" key="1">
    <citation type="journal article" date="2012" name="PLoS Pathog.">
        <title>Comparative pathogenomics reveals horizontally acquired novel virulence genes in fungi infecting cereal hosts.</title>
        <authorList>
            <person name="Gardiner D.M."/>
            <person name="McDonald M.C."/>
            <person name="Covarelli L."/>
            <person name="Solomon P.S."/>
            <person name="Rusu A.G."/>
            <person name="Marshall M."/>
            <person name="Kazan K."/>
            <person name="Chakraborty S."/>
            <person name="McDonald B.A."/>
            <person name="Manners J.M."/>
        </authorList>
    </citation>
    <scope>NUCLEOTIDE SEQUENCE [LARGE SCALE GENOMIC DNA]</scope>
    <source>
        <strain evidence="1 2">CS3096</strain>
    </source>
</reference>
<dbReference type="AlphaFoldDB" id="K3VGE5"/>
<dbReference type="RefSeq" id="XP_009257882.1">
    <property type="nucleotide sequence ID" value="XM_009259607.1"/>
</dbReference>
<comment type="caution">
    <text evidence="1">The sequence shown here is derived from an EMBL/GenBank/DDBJ whole genome shotgun (WGS) entry which is preliminary data.</text>
</comment>
<keyword evidence="2" id="KW-1185">Reference proteome</keyword>
<protein>
    <submittedName>
        <fullName evidence="1">Uncharacterized protein</fullName>
    </submittedName>
</protein>
<dbReference type="GeneID" id="20365107"/>
<sequence length="87" mass="9807">MMSLPTDYSVRFGSGATETRKDIRSEVRGRRWRERSWARTQAGDLFGVTVDPMLDNEVIVRITPSTAIISLSVSFVKDMLCRPVIAC</sequence>
<dbReference type="EMBL" id="AFNW01000175">
    <property type="protein sequence ID" value="EKJ73332.1"/>
    <property type="molecule type" value="Genomic_DNA"/>
</dbReference>
<evidence type="ECO:0000313" key="1">
    <source>
        <dbReference type="EMBL" id="EKJ73332.1"/>
    </source>
</evidence>
<accession>K3VGE5</accession>
<evidence type="ECO:0000313" key="2">
    <source>
        <dbReference type="Proteomes" id="UP000007978"/>
    </source>
</evidence>
<dbReference type="KEGG" id="fpu:FPSE_06489"/>
<name>K3VGE5_FUSPC</name>
<dbReference type="HOGENOM" id="CLU_2483478_0_0_1"/>
<gene>
    <name evidence="1" type="ORF">FPSE_06489</name>
</gene>
<dbReference type="Proteomes" id="UP000007978">
    <property type="component" value="Chromosome 1"/>
</dbReference>
<proteinExistence type="predicted"/>